<organism evidence="2 3">
    <name type="scientific">Anopheles minimus</name>
    <dbReference type="NCBI Taxonomy" id="112268"/>
    <lineage>
        <taxon>Eukaryota</taxon>
        <taxon>Metazoa</taxon>
        <taxon>Ecdysozoa</taxon>
        <taxon>Arthropoda</taxon>
        <taxon>Hexapoda</taxon>
        <taxon>Insecta</taxon>
        <taxon>Pterygota</taxon>
        <taxon>Neoptera</taxon>
        <taxon>Endopterygota</taxon>
        <taxon>Diptera</taxon>
        <taxon>Nematocera</taxon>
        <taxon>Culicoidea</taxon>
        <taxon>Culicidae</taxon>
        <taxon>Anophelinae</taxon>
        <taxon>Anopheles</taxon>
    </lineage>
</organism>
<keyword evidence="3" id="KW-1185">Reference proteome</keyword>
<dbReference type="AlphaFoldDB" id="A0A182WP95"/>
<feature type="region of interest" description="Disordered" evidence="1">
    <location>
        <begin position="1"/>
        <end position="24"/>
    </location>
</feature>
<dbReference type="Proteomes" id="UP000075920">
    <property type="component" value="Unassembled WGS sequence"/>
</dbReference>
<evidence type="ECO:0000313" key="3">
    <source>
        <dbReference type="Proteomes" id="UP000075920"/>
    </source>
</evidence>
<accession>A0A182WP95</accession>
<reference evidence="3" key="1">
    <citation type="submission" date="2013-03" db="EMBL/GenBank/DDBJ databases">
        <title>The Genome Sequence of Anopheles minimus MINIMUS1.</title>
        <authorList>
            <consortium name="The Broad Institute Genomics Platform"/>
            <person name="Neafsey D.E."/>
            <person name="Walton C."/>
            <person name="Walker B."/>
            <person name="Young S.K."/>
            <person name="Zeng Q."/>
            <person name="Gargeya S."/>
            <person name="Fitzgerald M."/>
            <person name="Haas B."/>
            <person name="Abouelleil A."/>
            <person name="Allen A.W."/>
            <person name="Alvarado L."/>
            <person name="Arachchi H.M."/>
            <person name="Berlin A.M."/>
            <person name="Chapman S.B."/>
            <person name="Gainer-Dewar J."/>
            <person name="Goldberg J."/>
            <person name="Griggs A."/>
            <person name="Gujja S."/>
            <person name="Hansen M."/>
            <person name="Howarth C."/>
            <person name="Imamovic A."/>
            <person name="Ireland A."/>
            <person name="Larimer J."/>
            <person name="McCowan C."/>
            <person name="Murphy C."/>
            <person name="Pearson M."/>
            <person name="Poon T.W."/>
            <person name="Priest M."/>
            <person name="Roberts A."/>
            <person name="Saif S."/>
            <person name="Shea T."/>
            <person name="Sisk P."/>
            <person name="Sykes S."/>
            <person name="Wortman J."/>
            <person name="Nusbaum C."/>
            <person name="Birren B."/>
        </authorList>
    </citation>
    <scope>NUCLEOTIDE SEQUENCE [LARGE SCALE GENOMIC DNA]</scope>
    <source>
        <strain evidence="3">MINIMUS1</strain>
    </source>
</reference>
<proteinExistence type="predicted"/>
<dbReference type="EnsemblMetazoa" id="AMIN014504-RA">
    <property type="protein sequence ID" value="AMIN014504-PA"/>
    <property type="gene ID" value="AMIN014504"/>
</dbReference>
<evidence type="ECO:0000256" key="1">
    <source>
        <dbReference type="SAM" id="MobiDB-lite"/>
    </source>
</evidence>
<name>A0A182WP95_9DIPT</name>
<dbReference type="VEuPathDB" id="VectorBase:AMIN014504"/>
<reference evidence="2" key="2">
    <citation type="submission" date="2020-05" db="UniProtKB">
        <authorList>
            <consortium name="EnsemblMetazoa"/>
        </authorList>
    </citation>
    <scope>IDENTIFICATION</scope>
    <source>
        <strain evidence="2">MINIMUS1</strain>
    </source>
</reference>
<sequence length="24" mass="2813">MIEPPLKTRIKYRTSHHSTETTEG</sequence>
<evidence type="ECO:0000313" key="2">
    <source>
        <dbReference type="EnsemblMetazoa" id="AMIN014504-PA"/>
    </source>
</evidence>
<protein>
    <submittedName>
        <fullName evidence="2">Uncharacterized protein</fullName>
    </submittedName>
</protein>